<gene>
    <name evidence="3" type="ORF">OSCT_0009</name>
</gene>
<dbReference type="eggNOG" id="COG0451">
    <property type="taxonomic scope" value="Bacteria"/>
</dbReference>
<keyword evidence="4" id="KW-1185">Reference proteome</keyword>
<dbReference type="Proteomes" id="UP000054010">
    <property type="component" value="Unassembled WGS sequence"/>
</dbReference>
<dbReference type="SUPFAM" id="SSF51735">
    <property type="entry name" value="NAD(P)-binding Rossmann-fold domains"/>
    <property type="match status" value="1"/>
</dbReference>
<dbReference type="OrthoDB" id="9803061at2"/>
<evidence type="ECO:0000256" key="1">
    <source>
        <dbReference type="ARBA" id="ARBA00007637"/>
    </source>
</evidence>
<dbReference type="Gene3D" id="3.90.25.10">
    <property type="entry name" value="UDP-galactose 4-epimerase, domain 1"/>
    <property type="match status" value="1"/>
</dbReference>
<organism evidence="3 4">
    <name type="scientific">Oscillochloris trichoides DG-6</name>
    <dbReference type="NCBI Taxonomy" id="765420"/>
    <lineage>
        <taxon>Bacteria</taxon>
        <taxon>Bacillati</taxon>
        <taxon>Chloroflexota</taxon>
        <taxon>Chloroflexia</taxon>
        <taxon>Chloroflexales</taxon>
        <taxon>Chloroflexineae</taxon>
        <taxon>Oscillochloridaceae</taxon>
        <taxon>Oscillochloris</taxon>
    </lineage>
</organism>
<dbReference type="EMBL" id="ADVR01000001">
    <property type="protein sequence ID" value="EFO82086.1"/>
    <property type="molecule type" value="Genomic_DNA"/>
</dbReference>
<dbReference type="HOGENOM" id="CLU_007383_1_7_0"/>
<dbReference type="Gene3D" id="3.40.50.720">
    <property type="entry name" value="NAD(P)-binding Rossmann-like Domain"/>
    <property type="match status" value="1"/>
</dbReference>
<feature type="domain" description="NAD-dependent epimerase/dehydratase" evidence="2">
    <location>
        <begin position="7"/>
        <end position="249"/>
    </location>
</feature>
<name>E1I9K8_9CHLR</name>
<dbReference type="STRING" id="765420.OSCT_0009"/>
<dbReference type="Pfam" id="PF01370">
    <property type="entry name" value="Epimerase"/>
    <property type="match status" value="1"/>
</dbReference>
<proteinExistence type="inferred from homology"/>
<protein>
    <submittedName>
        <fullName evidence="3">NAD-dependent epimerase/dehydratase</fullName>
    </submittedName>
</protein>
<evidence type="ECO:0000313" key="3">
    <source>
        <dbReference type="EMBL" id="EFO82086.1"/>
    </source>
</evidence>
<dbReference type="InterPro" id="IPR001509">
    <property type="entry name" value="Epimerase_deHydtase"/>
</dbReference>
<accession>E1I9K8</accession>
<dbReference type="PANTHER" id="PTHR43000">
    <property type="entry name" value="DTDP-D-GLUCOSE 4,6-DEHYDRATASE-RELATED"/>
    <property type="match status" value="1"/>
</dbReference>
<dbReference type="AlphaFoldDB" id="E1I9K8"/>
<sequence length="326" mass="35885">MSTPQRVLVTGGAGLIGSHVVDLLMDGREQGKYGEIVILDNFVRGRHENLAAAKARGELTVVEGDIGDRKLVAEVMQGIDLVFHLAAIRITQCAEDPRLAVDVLGNGTFNILEAAVQAGVKKVVASSSASVYGLADEFPTTERHHPYNNRTLYGAIKVFNEGLLRSFNEMYGLKYVALRYFNVYGPRMDIYGAYTEVLIRWMDRILEGKPPLIFGDGKQTMDFVYAPEIARANILAAEADVSDEVFNVASGVETSLNDLAYALMRAMDVEMELEYGPERKVNPVPRRLADVSAAREKLGFVAQVGLEEGLRDLVAWWKTQKNGVTA</sequence>
<evidence type="ECO:0000259" key="2">
    <source>
        <dbReference type="Pfam" id="PF01370"/>
    </source>
</evidence>
<comment type="caution">
    <text evidence="3">The sequence shown here is derived from an EMBL/GenBank/DDBJ whole genome shotgun (WGS) entry which is preliminary data.</text>
</comment>
<dbReference type="InterPro" id="IPR036291">
    <property type="entry name" value="NAD(P)-bd_dom_sf"/>
</dbReference>
<evidence type="ECO:0000313" key="4">
    <source>
        <dbReference type="Proteomes" id="UP000054010"/>
    </source>
</evidence>
<reference evidence="3 4" key="1">
    <citation type="journal article" date="2011" name="J. Bacteriol.">
        <title>Draft genome sequence of the anoxygenic filamentous phototrophic bacterium Oscillochloris trichoides subsp. DG-6.</title>
        <authorList>
            <person name="Kuznetsov B.B."/>
            <person name="Ivanovsky R.N."/>
            <person name="Keppen O.I."/>
            <person name="Sukhacheva M.V."/>
            <person name="Bumazhkin B.K."/>
            <person name="Patutina E.O."/>
            <person name="Beletsky A.V."/>
            <person name="Mardanov A.V."/>
            <person name="Baslerov R.V."/>
            <person name="Panteleeva A.N."/>
            <person name="Kolganova T.V."/>
            <person name="Ravin N.V."/>
            <person name="Skryabin K.G."/>
        </authorList>
    </citation>
    <scope>NUCLEOTIDE SEQUENCE [LARGE SCALE GENOMIC DNA]</scope>
    <source>
        <strain evidence="3 4">DG-6</strain>
    </source>
</reference>
<comment type="similarity">
    <text evidence="1">Belongs to the NAD(P)-dependent epimerase/dehydratase family.</text>
</comment>